<dbReference type="CDD" id="cd01763">
    <property type="entry name" value="Ubl_SUMO_like"/>
    <property type="match status" value="1"/>
</dbReference>
<organism evidence="7 8">
    <name type="scientific">Heterodera schachtii</name>
    <name type="common">Sugarbeet cyst nematode worm</name>
    <name type="synonym">Tylenchus schachtii</name>
    <dbReference type="NCBI Taxonomy" id="97005"/>
    <lineage>
        <taxon>Eukaryota</taxon>
        <taxon>Metazoa</taxon>
        <taxon>Ecdysozoa</taxon>
        <taxon>Nematoda</taxon>
        <taxon>Chromadorea</taxon>
        <taxon>Rhabditida</taxon>
        <taxon>Tylenchina</taxon>
        <taxon>Tylenchomorpha</taxon>
        <taxon>Tylenchoidea</taxon>
        <taxon>Heteroderidae</taxon>
        <taxon>Heteroderinae</taxon>
        <taxon>Heterodera</taxon>
    </lineage>
</organism>
<evidence type="ECO:0000256" key="3">
    <source>
        <dbReference type="ARBA" id="ARBA00022833"/>
    </source>
</evidence>
<dbReference type="Pfam" id="PF16131">
    <property type="entry name" value="Torus"/>
    <property type="match status" value="1"/>
</dbReference>
<dbReference type="InterPro" id="IPR000626">
    <property type="entry name" value="Ubiquitin-like_dom"/>
</dbReference>
<dbReference type="SMART" id="SM00356">
    <property type="entry name" value="ZnF_C3H1"/>
    <property type="match status" value="2"/>
</dbReference>
<dbReference type="SUPFAM" id="SSF54236">
    <property type="entry name" value="Ubiquitin-like"/>
    <property type="match status" value="1"/>
</dbReference>
<protein>
    <submittedName>
        <fullName evidence="7">Uncharacterized protein</fullName>
    </submittedName>
</protein>
<evidence type="ECO:0000313" key="7">
    <source>
        <dbReference type="EMBL" id="KAL3080807.1"/>
    </source>
</evidence>
<dbReference type="InterPro" id="IPR032297">
    <property type="entry name" value="Torus"/>
</dbReference>
<evidence type="ECO:0000256" key="4">
    <source>
        <dbReference type="PROSITE-ProRule" id="PRU00723"/>
    </source>
</evidence>
<gene>
    <name evidence="7" type="ORF">niasHS_014912</name>
</gene>
<accession>A0ABD2IRR3</accession>
<feature type="domain" description="Ubiquitin-like" evidence="5">
    <location>
        <begin position="155"/>
        <end position="222"/>
    </location>
</feature>
<dbReference type="InterPro" id="IPR029071">
    <property type="entry name" value="Ubiquitin-like_domsf"/>
</dbReference>
<evidence type="ECO:0000259" key="6">
    <source>
        <dbReference type="PROSITE" id="PS50103"/>
    </source>
</evidence>
<evidence type="ECO:0000256" key="1">
    <source>
        <dbReference type="ARBA" id="ARBA00022723"/>
    </source>
</evidence>
<keyword evidence="1 4" id="KW-0479">Metal-binding</keyword>
<reference evidence="7 8" key="1">
    <citation type="submission" date="2024-10" db="EMBL/GenBank/DDBJ databases">
        <authorList>
            <person name="Kim D."/>
        </authorList>
    </citation>
    <scope>NUCLEOTIDE SEQUENCE [LARGE SCALE GENOMIC DNA]</scope>
    <source>
        <strain evidence="7">Taebaek</strain>
    </source>
</reference>
<name>A0ABD2IRR3_HETSC</name>
<feature type="zinc finger region" description="C3H1-type" evidence="4">
    <location>
        <begin position="60"/>
        <end position="87"/>
    </location>
</feature>
<evidence type="ECO:0000259" key="5">
    <source>
        <dbReference type="PROSITE" id="PS50053"/>
    </source>
</evidence>
<dbReference type="InterPro" id="IPR000571">
    <property type="entry name" value="Znf_CCCH"/>
</dbReference>
<keyword evidence="8" id="KW-1185">Reference proteome</keyword>
<dbReference type="Proteomes" id="UP001620645">
    <property type="component" value="Unassembled WGS sequence"/>
</dbReference>
<evidence type="ECO:0000256" key="2">
    <source>
        <dbReference type="ARBA" id="ARBA00022771"/>
    </source>
</evidence>
<keyword evidence="2 4" id="KW-0863">Zinc-finger</keyword>
<proteinExistence type="predicted"/>
<dbReference type="Gene3D" id="4.10.1000.10">
    <property type="entry name" value="Zinc finger, CCCH-type"/>
    <property type="match status" value="1"/>
</dbReference>
<dbReference type="GO" id="GO:0008270">
    <property type="term" value="F:zinc ion binding"/>
    <property type="evidence" value="ECO:0007669"/>
    <property type="project" value="UniProtKB-KW"/>
</dbReference>
<dbReference type="PROSITE" id="PS50053">
    <property type="entry name" value="UBIQUITIN_2"/>
    <property type="match status" value="1"/>
</dbReference>
<sequence length="234" mass="26613">MRTVTSVKHSSKKSALCNIWLMHGHCLRAETCLYAHGINELRLSLIELENFSSSSSNKNKENGSNCRFFQRGECLRGDECKFVHETPSSSEIGNGQRPFFGDEHRKEHKNVRKWRGALSRSSSNHEEDEEDTLSNWMEKIRVGGGAREADEGRIVRLMVLTLDKSSGLFFKIARSKPLGVLRLKIAERLNIEQNEIGLLFNAKMVTDNQTADELELRDNDCLQSISIDNCLEEL</sequence>
<dbReference type="EMBL" id="JBICCN010000286">
    <property type="protein sequence ID" value="KAL3080807.1"/>
    <property type="molecule type" value="Genomic_DNA"/>
</dbReference>
<dbReference type="SUPFAM" id="SSF90229">
    <property type="entry name" value="CCCH zinc finger"/>
    <property type="match status" value="2"/>
</dbReference>
<evidence type="ECO:0000313" key="8">
    <source>
        <dbReference type="Proteomes" id="UP001620645"/>
    </source>
</evidence>
<dbReference type="PROSITE" id="PS50103">
    <property type="entry name" value="ZF_C3H1"/>
    <property type="match status" value="2"/>
</dbReference>
<feature type="domain" description="C3H1-type" evidence="6">
    <location>
        <begin position="11"/>
        <end position="39"/>
    </location>
</feature>
<dbReference type="AlphaFoldDB" id="A0ABD2IRR3"/>
<comment type="caution">
    <text evidence="7">The sequence shown here is derived from an EMBL/GenBank/DDBJ whole genome shotgun (WGS) entry which is preliminary data.</text>
</comment>
<feature type="domain" description="C3H1-type" evidence="6">
    <location>
        <begin position="60"/>
        <end position="87"/>
    </location>
</feature>
<dbReference type="Gene3D" id="3.30.1370.210">
    <property type="match status" value="1"/>
</dbReference>
<keyword evidence="3 4" id="KW-0862">Zinc</keyword>
<dbReference type="Gene3D" id="3.10.20.90">
    <property type="entry name" value="Phosphatidylinositol 3-kinase Catalytic Subunit, Chain A, domain 1"/>
    <property type="match status" value="1"/>
</dbReference>
<dbReference type="InterPro" id="IPR036855">
    <property type="entry name" value="Znf_CCCH_sf"/>
</dbReference>
<feature type="zinc finger region" description="C3H1-type" evidence="4">
    <location>
        <begin position="11"/>
        <end position="39"/>
    </location>
</feature>